<reference evidence="1 2" key="1">
    <citation type="submission" date="2017-11" db="EMBL/GenBank/DDBJ databases">
        <title>Bacillus camelliae sp. nov., isolated from pu'er tea.</title>
        <authorList>
            <person name="Niu L."/>
        </authorList>
    </citation>
    <scope>NUCLEOTIDE SEQUENCE [LARGE SCALE GENOMIC DNA]</scope>
    <source>
        <strain evidence="1 2">7578-1</strain>
    </source>
</reference>
<dbReference type="EMBL" id="PIQO01000031">
    <property type="protein sequence ID" value="PKR82662.1"/>
    <property type="molecule type" value="Genomic_DNA"/>
</dbReference>
<gene>
    <name evidence="1" type="ORF">CWO92_23060</name>
</gene>
<sequence>MDVKYVPSDWEKMRDGIGDLIGLGRWGKGMIDDLKDLSDNLEDAESDIAKYDSDGVISFHHTSQKSKYQGLYEDFEVLHSFTGKVGDIVDRRIDHPFYEEIDAFVETMRDATISKYTTKNR</sequence>
<accession>A0A2N3LDD3</accession>
<dbReference type="AlphaFoldDB" id="A0A2N3LDD3"/>
<proteinExistence type="predicted"/>
<organism evidence="1 2">
    <name type="scientific">Heyndrickxia camelliae</name>
    <dbReference type="NCBI Taxonomy" id="1707093"/>
    <lineage>
        <taxon>Bacteria</taxon>
        <taxon>Bacillati</taxon>
        <taxon>Bacillota</taxon>
        <taxon>Bacilli</taxon>
        <taxon>Bacillales</taxon>
        <taxon>Bacillaceae</taxon>
        <taxon>Heyndrickxia</taxon>
    </lineage>
</organism>
<evidence type="ECO:0000313" key="2">
    <source>
        <dbReference type="Proteomes" id="UP000233440"/>
    </source>
</evidence>
<evidence type="ECO:0000313" key="1">
    <source>
        <dbReference type="EMBL" id="PKR82662.1"/>
    </source>
</evidence>
<comment type="caution">
    <text evidence="1">The sequence shown here is derived from an EMBL/GenBank/DDBJ whole genome shotgun (WGS) entry which is preliminary data.</text>
</comment>
<protein>
    <submittedName>
        <fullName evidence="1">Uncharacterized protein</fullName>
    </submittedName>
</protein>
<dbReference type="Proteomes" id="UP000233440">
    <property type="component" value="Unassembled WGS sequence"/>
</dbReference>
<keyword evidence="2" id="KW-1185">Reference proteome</keyword>
<feature type="non-terminal residue" evidence="1">
    <location>
        <position position="121"/>
    </location>
</feature>
<name>A0A2N3LDD3_9BACI</name>